<dbReference type="Proteomes" id="UP000642748">
    <property type="component" value="Unassembled WGS sequence"/>
</dbReference>
<sequence>MDGAWLHRSRSFVFGRPRRGAERRGSFGEGNRDTGLETDLETDLEKDLRVPLAVLFLNNTGEFLAGLLRRASLFSAGMAITDSVRDAIPRAVDGARTAAAPGRARPIPRHTG</sequence>
<dbReference type="EMBL" id="BONZ01000086">
    <property type="protein sequence ID" value="GIH19922.1"/>
    <property type="molecule type" value="Genomic_DNA"/>
</dbReference>
<reference evidence="2" key="1">
    <citation type="submission" date="2021-01" db="EMBL/GenBank/DDBJ databases">
        <title>Whole genome shotgun sequence of Rugosimonospora africana NBRC 104875.</title>
        <authorList>
            <person name="Komaki H."/>
            <person name="Tamura T."/>
        </authorList>
    </citation>
    <scope>NUCLEOTIDE SEQUENCE</scope>
    <source>
        <strain evidence="2">NBRC 104875</strain>
    </source>
</reference>
<evidence type="ECO:0000313" key="3">
    <source>
        <dbReference type="Proteomes" id="UP000642748"/>
    </source>
</evidence>
<comment type="caution">
    <text evidence="2">The sequence shown here is derived from an EMBL/GenBank/DDBJ whole genome shotgun (WGS) entry which is preliminary data.</text>
</comment>
<protein>
    <submittedName>
        <fullName evidence="2">Uncharacterized protein</fullName>
    </submittedName>
</protein>
<evidence type="ECO:0000256" key="1">
    <source>
        <dbReference type="SAM" id="MobiDB-lite"/>
    </source>
</evidence>
<feature type="compositionally biased region" description="Basic and acidic residues" evidence="1">
    <location>
        <begin position="19"/>
        <end position="35"/>
    </location>
</feature>
<dbReference type="AlphaFoldDB" id="A0A8J3R1L0"/>
<evidence type="ECO:0000313" key="2">
    <source>
        <dbReference type="EMBL" id="GIH19922.1"/>
    </source>
</evidence>
<feature type="region of interest" description="Disordered" evidence="1">
    <location>
        <begin position="17"/>
        <end position="38"/>
    </location>
</feature>
<keyword evidence="3" id="KW-1185">Reference proteome</keyword>
<name>A0A8J3R1L0_9ACTN</name>
<proteinExistence type="predicted"/>
<organism evidence="2 3">
    <name type="scientific">Rugosimonospora africana</name>
    <dbReference type="NCBI Taxonomy" id="556532"/>
    <lineage>
        <taxon>Bacteria</taxon>
        <taxon>Bacillati</taxon>
        <taxon>Actinomycetota</taxon>
        <taxon>Actinomycetes</taxon>
        <taxon>Micromonosporales</taxon>
        <taxon>Micromonosporaceae</taxon>
        <taxon>Rugosimonospora</taxon>
    </lineage>
</organism>
<accession>A0A8J3R1L0</accession>
<gene>
    <name evidence="2" type="ORF">Raf01_80940</name>
</gene>